<dbReference type="EMBL" id="BAABHO010000006">
    <property type="protein sequence ID" value="GAA4779445.1"/>
    <property type="molecule type" value="Genomic_DNA"/>
</dbReference>
<accession>A0ABP9AD77</accession>
<reference evidence="2" key="1">
    <citation type="journal article" date="2019" name="Int. J. Syst. Evol. Microbiol.">
        <title>The Global Catalogue of Microorganisms (GCM) 10K type strain sequencing project: providing services to taxonomists for standard genome sequencing and annotation.</title>
        <authorList>
            <consortium name="The Broad Institute Genomics Platform"/>
            <consortium name="The Broad Institute Genome Sequencing Center for Infectious Disease"/>
            <person name="Wu L."/>
            <person name="Ma J."/>
        </authorList>
    </citation>
    <scope>NUCLEOTIDE SEQUENCE [LARGE SCALE GENOMIC DNA]</scope>
    <source>
        <strain evidence="2">JCM 17979</strain>
    </source>
</reference>
<dbReference type="SUPFAM" id="SSF55154">
    <property type="entry name" value="CYTH-like phosphatases"/>
    <property type="match status" value="1"/>
</dbReference>
<dbReference type="InterPro" id="IPR033469">
    <property type="entry name" value="CYTH-like_dom_sf"/>
</dbReference>
<evidence type="ECO:0000313" key="1">
    <source>
        <dbReference type="EMBL" id="GAA4779445.1"/>
    </source>
</evidence>
<dbReference type="Proteomes" id="UP001500928">
    <property type="component" value="Unassembled WGS sequence"/>
</dbReference>
<proteinExistence type="predicted"/>
<gene>
    <name evidence="1" type="ORF">GCM10023200_10740</name>
</gene>
<protein>
    <recommendedName>
        <fullName evidence="3">Urease accessory protein UreD</fullName>
    </recommendedName>
</protein>
<name>A0ABP9AD77_9PSEU</name>
<evidence type="ECO:0000313" key="2">
    <source>
        <dbReference type="Proteomes" id="UP001500928"/>
    </source>
</evidence>
<dbReference type="Gene3D" id="2.40.320.10">
    <property type="entry name" value="Hypothetical Protein Pfu-838710-001"/>
    <property type="match status" value="1"/>
</dbReference>
<evidence type="ECO:0008006" key="3">
    <source>
        <dbReference type="Google" id="ProtNLM"/>
    </source>
</evidence>
<comment type="caution">
    <text evidence="1">The sequence shown here is derived from an EMBL/GenBank/DDBJ whole genome shotgun (WGS) entry which is preliminary data.</text>
</comment>
<sequence>MPTGPDPATPPSRREHALLDHAPLFPGSDLAAALGFPPAGDPRWTAVADGGAESVEIKILLAPGADTAALLAGPRPARVRHRRLYLLDTDDLALARTGVHLRLRDRGRDRWDITVRLRGAGSAGEVTPVPGARVELDILPGTLFHSTQIVERVPAELAVACRDGRVAPHELLTAAQAALLAVGTGGIDGPLRAHGPLRVERASVPRPRCHLAHARHERVRFAGGRVLEEFSARCAPGEAGVVAGAAALLLAAHRLAPAARQRTKTAEWTDELLSRRRTAG</sequence>
<keyword evidence="2" id="KW-1185">Reference proteome</keyword>
<organism evidence="1 2">
    <name type="scientific">Actinomycetospora chlora</name>
    <dbReference type="NCBI Taxonomy" id="663608"/>
    <lineage>
        <taxon>Bacteria</taxon>
        <taxon>Bacillati</taxon>
        <taxon>Actinomycetota</taxon>
        <taxon>Actinomycetes</taxon>
        <taxon>Pseudonocardiales</taxon>
        <taxon>Pseudonocardiaceae</taxon>
        <taxon>Actinomycetospora</taxon>
    </lineage>
</organism>
<dbReference type="RefSeq" id="WP_345411501.1">
    <property type="nucleotide sequence ID" value="NZ_BAABHO010000006.1"/>
</dbReference>